<sequence length="26" mass="3025">MYMEQMKHFRGITASLCYVLTDTIAT</sequence>
<name>A0A0A9CNZ1_ARUDO</name>
<proteinExistence type="predicted"/>
<reference evidence="1" key="1">
    <citation type="submission" date="2014-09" db="EMBL/GenBank/DDBJ databases">
        <authorList>
            <person name="Magalhaes I.L.F."/>
            <person name="Oliveira U."/>
            <person name="Santos F.R."/>
            <person name="Vidigal T.H.D.A."/>
            <person name="Brescovit A.D."/>
            <person name="Santos A.J."/>
        </authorList>
    </citation>
    <scope>NUCLEOTIDE SEQUENCE</scope>
    <source>
        <tissue evidence="1">Shoot tissue taken approximately 20 cm above the soil surface</tissue>
    </source>
</reference>
<reference evidence="1" key="2">
    <citation type="journal article" date="2015" name="Data Brief">
        <title>Shoot transcriptome of the giant reed, Arundo donax.</title>
        <authorList>
            <person name="Barrero R.A."/>
            <person name="Guerrero F.D."/>
            <person name="Moolhuijzen P."/>
            <person name="Goolsby J.A."/>
            <person name="Tidwell J."/>
            <person name="Bellgard S.E."/>
            <person name="Bellgard M.I."/>
        </authorList>
    </citation>
    <scope>NUCLEOTIDE SEQUENCE</scope>
    <source>
        <tissue evidence="1">Shoot tissue taken approximately 20 cm above the soil surface</tissue>
    </source>
</reference>
<dbReference type="EMBL" id="GBRH01221762">
    <property type="protein sequence ID" value="JAD76133.1"/>
    <property type="molecule type" value="Transcribed_RNA"/>
</dbReference>
<protein>
    <submittedName>
        <fullName evidence="1">Uncharacterized protein</fullName>
    </submittedName>
</protein>
<organism evidence="1">
    <name type="scientific">Arundo donax</name>
    <name type="common">Giant reed</name>
    <name type="synonym">Donax arundinaceus</name>
    <dbReference type="NCBI Taxonomy" id="35708"/>
    <lineage>
        <taxon>Eukaryota</taxon>
        <taxon>Viridiplantae</taxon>
        <taxon>Streptophyta</taxon>
        <taxon>Embryophyta</taxon>
        <taxon>Tracheophyta</taxon>
        <taxon>Spermatophyta</taxon>
        <taxon>Magnoliopsida</taxon>
        <taxon>Liliopsida</taxon>
        <taxon>Poales</taxon>
        <taxon>Poaceae</taxon>
        <taxon>PACMAD clade</taxon>
        <taxon>Arundinoideae</taxon>
        <taxon>Arundineae</taxon>
        <taxon>Arundo</taxon>
    </lineage>
</organism>
<evidence type="ECO:0000313" key="1">
    <source>
        <dbReference type="EMBL" id="JAD76133.1"/>
    </source>
</evidence>
<dbReference type="AlphaFoldDB" id="A0A0A9CNZ1"/>
<accession>A0A0A9CNZ1</accession>